<evidence type="ECO:0000256" key="3">
    <source>
        <dbReference type="ARBA" id="ARBA00022481"/>
    </source>
</evidence>
<evidence type="ECO:0000256" key="9">
    <source>
        <dbReference type="ARBA" id="ARBA00029447"/>
    </source>
</evidence>
<dbReference type="SMART" id="SM00304">
    <property type="entry name" value="HAMP"/>
    <property type="match status" value="1"/>
</dbReference>
<evidence type="ECO:0000256" key="5">
    <source>
        <dbReference type="ARBA" id="ARBA00022692"/>
    </source>
</evidence>
<feature type="domain" description="Methyl-accepting transducer" evidence="11">
    <location>
        <begin position="314"/>
        <end position="550"/>
    </location>
</feature>
<evidence type="ECO:0000313" key="14">
    <source>
        <dbReference type="Proteomes" id="UP001570417"/>
    </source>
</evidence>
<dbReference type="PROSITE" id="PS50111">
    <property type="entry name" value="CHEMOTAXIS_TRANSDUC_2"/>
    <property type="match status" value="1"/>
</dbReference>
<evidence type="ECO:0000256" key="8">
    <source>
        <dbReference type="ARBA" id="ARBA00023224"/>
    </source>
</evidence>
<evidence type="ECO:0000256" key="1">
    <source>
        <dbReference type="ARBA" id="ARBA00004651"/>
    </source>
</evidence>
<dbReference type="PANTHER" id="PTHR32089">
    <property type="entry name" value="METHYL-ACCEPTING CHEMOTAXIS PROTEIN MCPB"/>
    <property type="match status" value="1"/>
</dbReference>
<keyword evidence="3" id="KW-0488">Methylation</keyword>
<protein>
    <submittedName>
        <fullName evidence="13">Methyl-accepting chemotaxis protein</fullName>
    </submittedName>
</protein>
<dbReference type="CDD" id="cd11386">
    <property type="entry name" value="MCP_signal"/>
    <property type="match status" value="1"/>
</dbReference>
<keyword evidence="5" id="KW-0812">Transmembrane</keyword>
<evidence type="ECO:0000259" key="11">
    <source>
        <dbReference type="PROSITE" id="PS50111"/>
    </source>
</evidence>
<keyword evidence="6" id="KW-1133">Transmembrane helix</keyword>
<dbReference type="PANTHER" id="PTHR32089:SF39">
    <property type="entry name" value="METHYL-ACCEPTING CHEMOTAXIS PROTEIN HLYB"/>
    <property type="match status" value="1"/>
</dbReference>
<dbReference type="InterPro" id="IPR003660">
    <property type="entry name" value="HAMP_dom"/>
</dbReference>
<dbReference type="SMART" id="SM00283">
    <property type="entry name" value="MA"/>
    <property type="match status" value="1"/>
</dbReference>
<proteinExistence type="inferred from homology"/>
<evidence type="ECO:0000313" key="13">
    <source>
        <dbReference type="EMBL" id="MFA0570754.1"/>
    </source>
</evidence>
<evidence type="ECO:0000256" key="4">
    <source>
        <dbReference type="ARBA" id="ARBA00022500"/>
    </source>
</evidence>
<dbReference type="SUPFAM" id="SSF58104">
    <property type="entry name" value="Methyl-accepting chemotaxis protein (MCP) signaling domain"/>
    <property type="match status" value="1"/>
</dbReference>
<evidence type="ECO:0000259" key="12">
    <source>
        <dbReference type="PROSITE" id="PS50885"/>
    </source>
</evidence>
<evidence type="ECO:0000256" key="7">
    <source>
        <dbReference type="ARBA" id="ARBA00023136"/>
    </source>
</evidence>
<organism evidence="13 14">
    <name type="scientific">Vibrio gallaecicus</name>
    <dbReference type="NCBI Taxonomy" id="552386"/>
    <lineage>
        <taxon>Bacteria</taxon>
        <taxon>Pseudomonadati</taxon>
        <taxon>Pseudomonadota</taxon>
        <taxon>Gammaproteobacteria</taxon>
        <taxon>Vibrionales</taxon>
        <taxon>Vibrionaceae</taxon>
        <taxon>Vibrio</taxon>
    </lineage>
</organism>
<gene>
    <name evidence="13" type="ORF">AB4566_21100</name>
</gene>
<reference evidence="13 14" key="1">
    <citation type="journal article" date="2024" name="ISME J.">
        <title>Tailless and filamentous prophages are predominant in marine Vibrio.</title>
        <authorList>
            <person name="Steensen K."/>
            <person name="Seneca J."/>
            <person name="Bartlau N."/>
            <person name="Yu X.A."/>
            <person name="Hussain F.A."/>
            <person name="Polz M.F."/>
        </authorList>
    </citation>
    <scope>NUCLEOTIDE SEQUENCE [LARGE SCALE GENOMIC DNA]</scope>
    <source>
        <strain evidence="13 14">10N.222.51.A1</strain>
    </source>
</reference>
<name>A0ABV4NII3_9VIBR</name>
<comment type="similarity">
    <text evidence="9">Belongs to the methyl-accepting chemotaxis (MCP) protein family.</text>
</comment>
<accession>A0ABV4NII3</accession>
<keyword evidence="4" id="KW-0145">Chemotaxis</keyword>
<evidence type="ECO:0000256" key="2">
    <source>
        <dbReference type="ARBA" id="ARBA00022475"/>
    </source>
</evidence>
<dbReference type="CDD" id="cd06225">
    <property type="entry name" value="HAMP"/>
    <property type="match status" value="1"/>
</dbReference>
<dbReference type="InterPro" id="IPR004089">
    <property type="entry name" value="MCPsignal_dom"/>
</dbReference>
<dbReference type="Pfam" id="PF00015">
    <property type="entry name" value="MCPsignal"/>
    <property type="match status" value="1"/>
</dbReference>
<comment type="caution">
    <text evidence="13">The sequence shown here is derived from an EMBL/GenBank/DDBJ whole genome shotgun (WGS) entry which is preliminary data.</text>
</comment>
<evidence type="ECO:0000256" key="10">
    <source>
        <dbReference type="PROSITE-ProRule" id="PRU00284"/>
    </source>
</evidence>
<keyword evidence="14" id="KW-1185">Reference proteome</keyword>
<dbReference type="EMBL" id="JBFRUW010000117">
    <property type="protein sequence ID" value="MFA0570754.1"/>
    <property type="molecule type" value="Genomic_DNA"/>
</dbReference>
<comment type="subcellular location">
    <subcellularLocation>
        <location evidence="1">Cell membrane</location>
        <topology evidence="1">Multi-pass membrane protein</topology>
    </subcellularLocation>
</comment>
<sequence length="589" mass="64470">MNIRQKLYSLGFIAVLGVLTLLFTATHFATTTGDLNQATNLVSQLETRLLHLRRNEKDFLLRHNIKYLDKFESNVTLFLDLEKQLSVILDKHQLPSSSKLRQDLVAYQNGFNKLVFGYQKLGLSSKEGLKGSYNKAFDTAYSQASTKQALDLLLFNKEVYNGVYNFDLISSINSSQLVDTSRQFIAQEKVIGLKYNEGLLGGTRSLSHAVEEQFKNFSATIHDENSQQLERLSFIKQLVSVVVLLVISGLVFQISRSINRQVQSLSNVISKISQTNDIGVRANLPGNDELTSIGKHFNSLLDKIEALILGSQDKSKHLSGSTGNMHNQLEGVITQFHVQADHTATMATSVQEMVSTINEISESTTIAVEGVQQAANNAQSGRQVVRTTVQNISELSSTLANSQTSINSLNEHVDKIGGAVNIIQEIAEQTNLLALNAAIEAARAGEQGRGFAVVADEVRALASRTHQSTEEITKVVSAIQNQMSTVVGDIDKCNQQGQDTLSDSELLDSSLSQIITDMSTIQANSERIASAIEEQGIVMNQVSESITELNGISENNMHSAQECLLEVDNVSAQANDMDSAVAEFKTSKV</sequence>
<evidence type="ECO:0000256" key="6">
    <source>
        <dbReference type="ARBA" id="ARBA00022989"/>
    </source>
</evidence>
<dbReference type="PROSITE" id="PS50885">
    <property type="entry name" value="HAMP"/>
    <property type="match status" value="1"/>
</dbReference>
<feature type="domain" description="HAMP" evidence="12">
    <location>
        <begin position="256"/>
        <end position="309"/>
    </location>
</feature>
<dbReference type="Pfam" id="PF00672">
    <property type="entry name" value="HAMP"/>
    <property type="match status" value="1"/>
</dbReference>
<dbReference type="Gene3D" id="1.10.287.950">
    <property type="entry name" value="Methyl-accepting chemotaxis protein"/>
    <property type="match status" value="1"/>
</dbReference>
<dbReference type="RefSeq" id="WP_372268466.1">
    <property type="nucleotide sequence ID" value="NZ_JBFRUW010000117.1"/>
</dbReference>
<dbReference type="Proteomes" id="UP001570417">
    <property type="component" value="Unassembled WGS sequence"/>
</dbReference>
<keyword evidence="8 10" id="KW-0807">Transducer</keyword>
<keyword evidence="7" id="KW-0472">Membrane</keyword>
<keyword evidence="2" id="KW-1003">Cell membrane</keyword>